<protein>
    <submittedName>
        <fullName evidence="1">Uncharacterized protein</fullName>
    </submittedName>
</protein>
<reference evidence="1" key="1">
    <citation type="submission" date="2014-12" db="EMBL/GenBank/DDBJ databases">
        <title>Insight into the proteome of Arion vulgaris.</title>
        <authorList>
            <person name="Aradska J."/>
            <person name="Bulat T."/>
            <person name="Smidak R."/>
            <person name="Sarate P."/>
            <person name="Gangsoo J."/>
            <person name="Sialana F."/>
            <person name="Bilban M."/>
            <person name="Lubec G."/>
        </authorList>
    </citation>
    <scope>NUCLEOTIDE SEQUENCE</scope>
    <source>
        <tissue evidence="1">Skin</tissue>
    </source>
</reference>
<accession>A0A0B6YN64</accession>
<evidence type="ECO:0000313" key="1">
    <source>
        <dbReference type="EMBL" id="CEK57669.1"/>
    </source>
</evidence>
<dbReference type="EMBL" id="HACG01010804">
    <property type="protein sequence ID" value="CEK57669.1"/>
    <property type="molecule type" value="Transcribed_RNA"/>
</dbReference>
<name>A0A0B6YN64_9EUPU</name>
<gene>
    <name evidence="1" type="primary">ORF30780</name>
</gene>
<dbReference type="AlphaFoldDB" id="A0A0B6YN64"/>
<sequence length="53" mass="5953">MPSFVTIRKAYIGETGKKFGDCFYQHVCDIHKCSVTPVASHFNDTEHLGAHDI</sequence>
<proteinExistence type="predicted"/>
<organism evidence="1">
    <name type="scientific">Arion vulgaris</name>
    <dbReference type="NCBI Taxonomy" id="1028688"/>
    <lineage>
        <taxon>Eukaryota</taxon>
        <taxon>Metazoa</taxon>
        <taxon>Spiralia</taxon>
        <taxon>Lophotrochozoa</taxon>
        <taxon>Mollusca</taxon>
        <taxon>Gastropoda</taxon>
        <taxon>Heterobranchia</taxon>
        <taxon>Euthyneura</taxon>
        <taxon>Panpulmonata</taxon>
        <taxon>Eupulmonata</taxon>
        <taxon>Stylommatophora</taxon>
        <taxon>Helicina</taxon>
        <taxon>Arionoidea</taxon>
        <taxon>Arionidae</taxon>
        <taxon>Arion</taxon>
    </lineage>
</organism>